<dbReference type="Proteomes" id="UP000237105">
    <property type="component" value="Unassembled WGS sequence"/>
</dbReference>
<dbReference type="EMBL" id="JXTB01000001">
    <property type="protein sequence ID" value="PON80613.1"/>
    <property type="molecule type" value="Genomic_DNA"/>
</dbReference>
<proteinExistence type="predicted"/>
<dbReference type="PANTHER" id="PTHR48475:SF2">
    <property type="entry name" value="RIBONUCLEASE H"/>
    <property type="match status" value="1"/>
</dbReference>
<dbReference type="AlphaFoldDB" id="A0A2P5E4Z7"/>
<evidence type="ECO:0000259" key="1">
    <source>
        <dbReference type="Pfam" id="PF13456"/>
    </source>
</evidence>
<dbReference type="Gene3D" id="3.30.420.10">
    <property type="entry name" value="Ribonuclease H-like superfamily/Ribonuclease H"/>
    <property type="match status" value="1"/>
</dbReference>
<evidence type="ECO:0000313" key="3">
    <source>
        <dbReference type="Proteomes" id="UP000237105"/>
    </source>
</evidence>
<dbReference type="InterPro" id="IPR012337">
    <property type="entry name" value="RNaseH-like_sf"/>
</dbReference>
<name>A0A2P5E4Z7_PARAD</name>
<comment type="caution">
    <text evidence="2">The sequence shown here is derived from an EMBL/GenBank/DDBJ whole genome shotgun (WGS) entry which is preliminary data.</text>
</comment>
<dbReference type="InterPro" id="IPR036397">
    <property type="entry name" value="RNaseH_sf"/>
</dbReference>
<dbReference type="SUPFAM" id="SSF53098">
    <property type="entry name" value="Ribonuclease H-like"/>
    <property type="match status" value="1"/>
</dbReference>
<dbReference type="InterPro" id="IPR002156">
    <property type="entry name" value="RNaseH_domain"/>
</dbReference>
<reference evidence="3" key="1">
    <citation type="submission" date="2016-06" db="EMBL/GenBank/DDBJ databases">
        <title>Parallel loss of symbiosis genes in relatives of nitrogen-fixing non-legume Parasponia.</title>
        <authorList>
            <person name="Van Velzen R."/>
            <person name="Holmer R."/>
            <person name="Bu F."/>
            <person name="Rutten L."/>
            <person name="Van Zeijl A."/>
            <person name="Liu W."/>
            <person name="Santuari L."/>
            <person name="Cao Q."/>
            <person name="Sharma T."/>
            <person name="Shen D."/>
            <person name="Roswanjaya Y."/>
            <person name="Wardhani T."/>
            <person name="Kalhor M.S."/>
            <person name="Jansen J."/>
            <person name="Van den Hoogen J."/>
            <person name="Gungor B."/>
            <person name="Hartog M."/>
            <person name="Hontelez J."/>
            <person name="Verver J."/>
            <person name="Yang W.-C."/>
            <person name="Schijlen E."/>
            <person name="Repin R."/>
            <person name="Schilthuizen M."/>
            <person name="Schranz E."/>
            <person name="Heidstra R."/>
            <person name="Miyata K."/>
            <person name="Fedorova E."/>
            <person name="Kohlen W."/>
            <person name="Bisseling T."/>
            <person name="Smit S."/>
            <person name="Geurts R."/>
        </authorList>
    </citation>
    <scope>NUCLEOTIDE SEQUENCE [LARGE SCALE GENOMIC DNA]</scope>
    <source>
        <strain evidence="3">cv. WU1-14</strain>
    </source>
</reference>
<feature type="domain" description="RNase H type-1" evidence="1">
    <location>
        <begin position="3"/>
        <end position="67"/>
    </location>
</feature>
<accession>A0A2P5E4Z7</accession>
<dbReference type="PANTHER" id="PTHR48475">
    <property type="entry name" value="RIBONUCLEASE H"/>
    <property type="match status" value="1"/>
</dbReference>
<dbReference type="GO" id="GO:0004523">
    <property type="term" value="F:RNA-DNA hybrid ribonuclease activity"/>
    <property type="evidence" value="ECO:0007669"/>
    <property type="project" value="InterPro"/>
</dbReference>
<dbReference type="OrthoDB" id="1740909at2759"/>
<dbReference type="GO" id="GO:0003676">
    <property type="term" value="F:nucleic acid binding"/>
    <property type="evidence" value="ECO:0007669"/>
    <property type="project" value="InterPro"/>
</dbReference>
<sequence>MKVEMIEIYSDSQLVVSQMISDYQARGEKIMAYLKEARRLFSTFTAYNIQLLPRIKNTRTDALAKLASTKDAELLKVVPIEVLAKPSIEVEPQITIPVDKKPS</sequence>
<keyword evidence="3" id="KW-1185">Reference proteome</keyword>
<evidence type="ECO:0000313" key="2">
    <source>
        <dbReference type="EMBL" id="PON80613.1"/>
    </source>
</evidence>
<protein>
    <submittedName>
        <fullName evidence="2">Ribonuclease H-like domain containing protein</fullName>
    </submittedName>
</protein>
<dbReference type="Pfam" id="PF13456">
    <property type="entry name" value="RVT_3"/>
    <property type="match status" value="1"/>
</dbReference>
<organism evidence="2 3">
    <name type="scientific">Parasponia andersonii</name>
    <name type="common">Sponia andersonii</name>
    <dbReference type="NCBI Taxonomy" id="3476"/>
    <lineage>
        <taxon>Eukaryota</taxon>
        <taxon>Viridiplantae</taxon>
        <taxon>Streptophyta</taxon>
        <taxon>Embryophyta</taxon>
        <taxon>Tracheophyta</taxon>
        <taxon>Spermatophyta</taxon>
        <taxon>Magnoliopsida</taxon>
        <taxon>eudicotyledons</taxon>
        <taxon>Gunneridae</taxon>
        <taxon>Pentapetalae</taxon>
        <taxon>rosids</taxon>
        <taxon>fabids</taxon>
        <taxon>Rosales</taxon>
        <taxon>Cannabaceae</taxon>
        <taxon>Parasponia</taxon>
    </lineage>
</organism>
<gene>
    <name evidence="2" type="ORF">PanWU01x14_001690</name>
</gene>